<name>A0A4U1L9W1_9SPHN</name>
<evidence type="ECO:0000256" key="1">
    <source>
        <dbReference type="SAM" id="Phobius"/>
    </source>
</evidence>
<feature type="domain" description="PRC-barrel" evidence="2">
    <location>
        <begin position="87"/>
        <end position="134"/>
    </location>
</feature>
<accession>A0A4U1L9W1</accession>
<evidence type="ECO:0000313" key="4">
    <source>
        <dbReference type="Proteomes" id="UP000309138"/>
    </source>
</evidence>
<dbReference type="OrthoDB" id="7619970at2"/>
<dbReference type="Proteomes" id="UP000309138">
    <property type="component" value="Unassembled WGS sequence"/>
</dbReference>
<protein>
    <submittedName>
        <fullName evidence="3">PRC-barrel domain containing protein</fullName>
    </submittedName>
</protein>
<organism evidence="3 4">
    <name type="scientific">Sphingomonas baiyangensis</name>
    <dbReference type="NCBI Taxonomy" id="2572576"/>
    <lineage>
        <taxon>Bacteria</taxon>
        <taxon>Pseudomonadati</taxon>
        <taxon>Pseudomonadota</taxon>
        <taxon>Alphaproteobacteria</taxon>
        <taxon>Sphingomonadales</taxon>
        <taxon>Sphingomonadaceae</taxon>
        <taxon>Sphingomonas</taxon>
    </lineage>
</organism>
<feature type="transmembrane region" description="Helical" evidence="1">
    <location>
        <begin position="12"/>
        <end position="36"/>
    </location>
</feature>
<keyword evidence="4" id="KW-1185">Reference proteome</keyword>
<dbReference type="Pfam" id="PF05239">
    <property type="entry name" value="PRC"/>
    <property type="match status" value="1"/>
</dbReference>
<dbReference type="InterPro" id="IPR027275">
    <property type="entry name" value="PRC-brl_dom"/>
</dbReference>
<sequence>MIAAMMTAANLGARITGSGFIVFTIGSVAWCVVGMTSGQTNLVVTNGFLTLVNAVGIWRWLGRQARYDKGGERAAKDSTRPEVDSLFAGGTIAGAKLVDGEGKAIGEVVDAMLRCHDHAIEYLVVSLGGVAGVGEHLHALDPARVTFAREHIRFEGGADDARGLPRIAADDWPDRLPRDAA</sequence>
<keyword evidence="1" id="KW-0472">Membrane</keyword>
<reference evidence="3 4" key="1">
    <citation type="submission" date="2019-04" db="EMBL/GenBank/DDBJ databases">
        <authorList>
            <person name="Yang Y."/>
            <person name="Wei D."/>
        </authorList>
    </citation>
    <scope>NUCLEOTIDE SEQUENCE [LARGE SCALE GENOMIC DNA]</scope>
    <source>
        <strain evidence="3 4">L-1-4w-11</strain>
    </source>
</reference>
<dbReference type="SUPFAM" id="SSF50346">
    <property type="entry name" value="PRC-barrel domain"/>
    <property type="match status" value="1"/>
</dbReference>
<comment type="caution">
    <text evidence="3">The sequence shown here is derived from an EMBL/GenBank/DDBJ whole genome shotgun (WGS) entry which is preliminary data.</text>
</comment>
<dbReference type="EMBL" id="SWKR01000001">
    <property type="protein sequence ID" value="TKD53383.1"/>
    <property type="molecule type" value="Genomic_DNA"/>
</dbReference>
<keyword evidence="1" id="KW-1133">Transmembrane helix</keyword>
<dbReference type="AlphaFoldDB" id="A0A4U1L9W1"/>
<gene>
    <name evidence="3" type="ORF">FBR43_02240</name>
</gene>
<dbReference type="InterPro" id="IPR011033">
    <property type="entry name" value="PRC_barrel-like_sf"/>
</dbReference>
<keyword evidence="1" id="KW-0812">Transmembrane</keyword>
<proteinExistence type="predicted"/>
<dbReference type="Gene3D" id="2.30.30.240">
    <property type="entry name" value="PRC-barrel domain"/>
    <property type="match status" value="1"/>
</dbReference>
<evidence type="ECO:0000259" key="2">
    <source>
        <dbReference type="Pfam" id="PF05239"/>
    </source>
</evidence>
<feature type="transmembrane region" description="Helical" evidence="1">
    <location>
        <begin position="42"/>
        <end position="61"/>
    </location>
</feature>
<evidence type="ECO:0000313" key="3">
    <source>
        <dbReference type="EMBL" id="TKD53383.1"/>
    </source>
</evidence>